<evidence type="ECO:0000313" key="2">
    <source>
        <dbReference type="EMBL" id="ASJ74992.1"/>
    </source>
</evidence>
<gene>
    <name evidence="2" type="ORF">IMCC3135_24630</name>
</gene>
<evidence type="ECO:0000256" key="1">
    <source>
        <dbReference type="SAM" id="MobiDB-lite"/>
    </source>
</evidence>
<evidence type="ECO:0000313" key="3">
    <source>
        <dbReference type="Proteomes" id="UP000250079"/>
    </source>
</evidence>
<organism evidence="2 3">
    <name type="scientific">Granulosicoccus antarcticus IMCC3135</name>
    <dbReference type="NCBI Taxonomy" id="1192854"/>
    <lineage>
        <taxon>Bacteria</taxon>
        <taxon>Pseudomonadati</taxon>
        <taxon>Pseudomonadota</taxon>
        <taxon>Gammaproteobacteria</taxon>
        <taxon>Chromatiales</taxon>
        <taxon>Granulosicoccaceae</taxon>
        <taxon>Granulosicoccus</taxon>
    </lineage>
</organism>
<dbReference type="EMBL" id="CP018632">
    <property type="protein sequence ID" value="ASJ74992.1"/>
    <property type="molecule type" value="Genomic_DNA"/>
</dbReference>
<dbReference type="KEGG" id="gai:IMCC3135_24630"/>
<accession>A0A2Z2NTV5</accession>
<feature type="region of interest" description="Disordered" evidence="1">
    <location>
        <begin position="318"/>
        <end position="344"/>
    </location>
</feature>
<feature type="compositionally biased region" description="Basic and acidic residues" evidence="1">
    <location>
        <begin position="380"/>
        <end position="395"/>
    </location>
</feature>
<protein>
    <submittedName>
        <fullName evidence="2">Uncharacterized protein</fullName>
    </submittedName>
</protein>
<feature type="compositionally biased region" description="Polar residues" evidence="1">
    <location>
        <begin position="365"/>
        <end position="379"/>
    </location>
</feature>
<sequence>MHADDLRMAVSKIVDILNKSEIRAVVDQYRSAKGDQRTAAAARLGHAGALILDRFDAMSASERRVVNCLHLESLGSTDYWQNLLSNVDDPRQQQAEIVRLASRVMFASSHLPAMVSLLGTVKDDSARAEALESGEGRLHIRLTDAGERASDPDRIARAIDGIDMLYSACASIARKPAMDLRLDSIGSKRKKDRELQFTGEKDSVAAVFAVIDSIPAALADIDSDQDIDLDVVVQSLPIFDDLNTLASLGNFSNKDLKDISDTMHQGALLSLESGAILMEPVKSTPAPATTAAAVPEKMVVPEKVVPVVAAEVPVQVQQPHSELADERPVVSEAEPQAEVERDEHYDRYLREREAMLRQPAVEGVNGQSVPGLNPSQADSARTDDQVRRDAVDELLKSLNQTRSS</sequence>
<dbReference type="RefSeq" id="WP_157736245.1">
    <property type="nucleotide sequence ID" value="NZ_CP018632.1"/>
</dbReference>
<dbReference type="Proteomes" id="UP000250079">
    <property type="component" value="Chromosome"/>
</dbReference>
<proteinExistence type="predicted"/>
<feature type="region of interest" description="Disordered" evidence="1">
    <location>
        <begin position="358"/>
        <end position="404"/>
    </location>
</feature>
<dbReference type="AlphaFoldDB" id="A0A2Z2NTV5"/>
<name>A0A2Z2NTV5_9GAMM</name>
<reference evidence="2 3" key="1">
    <citation type="submission" date="2016-12" db="EMBL/GenBank/DDBJ databases">
        <authorList>
            <person name="Song W.-J."/>
            <person name="Kurnit D.M."/>
        </authorList>
    </citation>
    <scope>NUCLEOTIDE SEQUENCE [LARGE SCALE GENOMIC DNA]</scope>
    <source>
        <strain evidence="2 3">IMCC3135</strain>
    </source>
</reference>
<keyword evidence="3" id="KW-1185">Reference proteome</keyword>